<dbReference type="GO" id="GO:0003677">
    <property type="term" value="F:DNA binding"/>
    <property type="evidence" value="ECO:0007669"/>
    <property type="project" value="UniProtKB-KW"/>
</dbReference>
<reference evidence="6 7" key="1">
    <citation type="submission" date="2019-06" db="EMBL/GenBank/DDBJ databases">
        <title>Draft genome of Aliikangiella marina GYP-15.</title>
        <authorList>
            <person name="Wang G."/>
        </authorList>
    </citation>
    <scope>NUCLEOTIDE SEQUENCE [LARGE SCALE GENOMIC DNA]</scope>
    <source>
        <strain evidence="6 7">GYP-15</strain>
    </source>
</reference>
<name>A0A545TDF1_9GAMM</name>
<evidence type="ECO:0000256" key="1">
    <source>
        <dbReference type="ARBA" id="ARBA00022491"/>
    </source>
</evidence>
<feature type="domain" description="HTH merR-type" evidence="5">
    <location>
        <begin position="7"/>
        <end position="76"/>
    </location>
</feature>
<dbReference type="PANTHER" id="PTHR30204:SF69">
    <property type="entry name" value="MERR-FAMILY TRANSCRIPTIONAL REGULATOR"/>
    <property type="match status" value="1"/>
</dbReference>
<dbReference type="Gene3D" id="1.10.1660.10">
    <property type="match status" value="1"/>
</dbReference>
<evidence type="ECO:0000313" key="7">
    <source>
        <dbReference type="Proteomes" id="UP000317839"/>
    </source>
</evidence>
<evidence type="ECO:0000256" key="3">
    <source>
        <dbReference type="ARBA" id="ARBA00023125"/>
    </source>
</evidence>
<keyword evidence="1" id="KW-0678">Repressor</keyword>
<protein>
    <submittedName>
        <fullName evidence="6">MerR family transcriptional regulator</fullName>
    </submittedName>
</protein>
<dbReference type="InterPro" id="IPR009061">
    <property type="entry name" value="DNA-bd_dom_put_sf"/>
</dbReference>
<dbReference type="PRINTS" id="PR00040">
    <property type="entry name" value="HTHMERR"/>
</dbReference>
<keyword evidence="3" id="KW-0238">DNA-binding</keyword>
<evidence type="ECO:0000313" key="6">
    <source>
        <dbReference type="EMBL" id="TQV75257.1"/>
    </source>
</evidence>
<dbReference type="Proteomes" id="UP000317839">
    <property type="component" value="Unassembled WGS sequence"/>
</dbReference>
<dbReference type="GO" id="GO:0003700">
    <property type="term" value="F:DNA-binding transcription factor activity"/>
    <property type="evidence" value="ECO:0007669"/>
    <property type="project" value="InterPro"/>
</dbReference>
<gene>
    <name evidence="6" type="ORF">FLL45_09995</name>
</gene>
<dbReference type="AlphaFoldDB" id="A0A545TDF1"/>
<dbReference type="SMART" id="SM00422">
    <property type="entry name" value="HTH_MERR"/>
    <property type="match status" value="1"/>
</dbReference>
<evidence type="ECO:0000256" key="2">
    <source>
        <dbReference type="ARBA" id="ARBA00023015"/>
    </source>
</evidence>
<dbReference type="InterPro" id="IPR000551">
    <property type="entry name" value="MerR-type_HTH_dom"/>
</dbReference>
<dbReference type="OrthoDB" id="9800334at2"/>
<dbReference type="PANTHER" id="PTHR30204">
    <property type="entry name" value="REDOX-CYCLING DRUG-SENSING TRANSCRIPTIONAL ACTIVATOR SOXR"/>
    <property type="match status" value="1"/>
</dbReference>
<proteinExistence type="predicted"/>
<dbReference type="SUPFAM" id="SSF46955">
    <property type="entry name" value="Putative DNA-binding domain"/>
    <property type="match status" value="1"/>
</dbReference>
<dbReference type="PROSITE" id="PS50937">
    <property type="entry name" value="HTH_MERR_2"/>
    <property type="match status" value="1"/>
</dbReference>
<dbReference type="CDD" id="cd01104">
    <property type="entry name" value="HTH_MlrA-CarA"/>
    <property type="match status" value="1"/>
</dbReference>
<keyword evidence="2" id="KW-0805">Transcription regulation</keyword>
<dbReference type="EMBL" id="VIKR01000002">
    <property type="protein sequence ID" value="TQV75257.1"/>
    <property type="molecule type" value="Genomic_DNA"/>
</dbReference>
<dbReference type="Pfam" id="PF13411">
    <property type="entry name" value="MerR_1"/>
    <property type="match status" value="1"/>
</dbReference>
<comment type="caution">
    <text evidence="6">The sequence shown here is derived from an EMBL/GenBank/DDBJ whole genome shotgun (WGS) entry which is preliminary data.</text>
</comment>
<keyword evidence="4" id="KW-0804">Transcription</keyword>
<dbReference type="RefSeq" id="WP_142941873.1">
    <property type="nucleotide sequence ID" value="NZ_VIKR01000002.1"/>
</dbReference>
<evidence type="ECO:0000256" key="4">
    <source>
        <dbReference type="ARBA" id="ARBA00023163"/>
    </source>
</evidence>
<evidence type="ECO:0000259" key="5">
    <source>
        <dbReference type="PROSITE" id="PS50937"/>
    </source>
</evidence>
<organism evidence="6 7">
    <name type="scientific">Aliikangiella marina</name>
    <dbReference type="NCBI Taxonomy" id="1712262"/>
    <lineage>
        <taxon>Bacteria</taxon>
        <taxon>Pseudomonadati</taxon>
        <taxon>Pseudomonadota</taxon>
        <taxon>Gammaproteobacteria</taxon>
        <taxon>Oceanospirillales</taxon>
        <taxon>Pleioneaceae</taxon>
        <taxon>Aliikangiella</taxon>
    </lineage>
</organism>
<accession>A0A545TDF1</accession>
<keyword evidence="7" id="KW-1185">Reference proteome</keyword>
<sequence length="306" mass="34583">MLSDNQSFSIGTVARIIGVSTHTLRAWEKRYDLNLAQRNASGRREYPAGEIEKLKMIKSVLKLGYKISDVAHLSINELAQLKSNESSPSEGGSSQSKKRRVLIYGKKLSHLVFQSRTNIRYQVFDELIDLADLVESESAIVNGVVLSFNKVDAEIEELIYTIKLGFKRQLPLIVFSETPLPSEIAKRLSDSHIETIDEGFDLDIVKETLRPERFEVESNAQPKSSLNKIQVGKLLDHKSDVYCECPNHLADVYTKLDEFITYTKNCEILSPKDAAVHQHINQKLQEIQGNLTQLVWDVAELDGIDL</sequence>
<dbReference type="InterPro" id="IPR047057">
    <property type="entry name" value="MerR_fam"/>
</dbReference>